<dbReference type="EMBL" id="KQ992545">
    <property type="protein sequence ID" value="KZV50118.1"/>
    <property type="molecule type" value="Genomic_DNA"/>
</dbReference>
<evidence type="ECO:0000313" key="1">
    <source>
        <dbReference type="EMBL" id="KZV50118.1"/>
    </source>
</evidence>
<sequence>MAFQESRAETRFDWFCHRPVASSPNQLTRHPAGLTFVTPKSQFRTCPTDHGKAPSNIAP</sequence>
<gene>
    <name evidence="1" type="ORF">F511_16511</name>
</gene>
<accession>A0A2Z7CTQ6</accession>
<evidence type="ECO:0000313" key="2">
    <source>
        <dbReference type="Proteomes" id="UP000250235"/>
    </source>
</evidence>
<proteinExistence type="predicted"/>
<name>A0A2Z7CTQ6_9LAMI</name>
<protein>
    <submittedName>
        <fullName evidence="1">Uncharacterized protein</fullName>
    </submittedName>
</protein>
<keyword evidence="2" id="KW-1185">Reference proteome</keyword>
<dbReference type="Proteomes" id="UP000250235">
    <property type="component" value="Unassembled WGS sequence"/>
</dbReference>
<reference evidence="1 2" key="1">
    <citation type="journal article" date="2015" name="Proc. Natl. Acad. Sci. U.S.A.">
        <title>The resurrection genome of Boea hygrometrica: A blueprint for survival of dehydration.</title>
        <authorList>
            <person name="Xiao L."/>
            <person name="Yang G."/>
            <person name="Zhang L."/>
            <person name="Yang X."/>
            <person name="Zhao S."/>
            <person name="Ji Z."/>
            <person name="Zhou Q."/>
            <person name="Hu M."/>
            <person name="Wang Y."/>
            <person name="Chen M."/>
            <person name="Xu Y."/>
            <person name="Jin H."/>
            <person name="Xiao X."/>
            <person name="Hu G."/>
            <person name="Bao F."/>
            <person name="Hu Y."/>
            <person name="Wan P."/>
            <person name="Li L."/>
            <person name="Deng X."/>
            <person name="Kuang T."/>
            <person name="Xiang C."/>
            <person name="Zhu J.K."/>
            <person name="Oliver M.J."/>
            <person name="He Y."/>
        </authorList>
    </citation>
    <scope>NUCLEOTIDE SEQUENCE [LARGE SCALE GENOMIC DNA]</scope>
    <source>
        <strain evidence="2">cv. XS01</strain>
    </source>
</reference>
<dbReference type="AlphaFoldDB" id="A0A2Z7CTQ6"/>
<organism evidence="1 2">
    <name type="scientific">Dorcoceras hygrometricum</name>
    <dbReference type="NCBI Taxonomy" id="472368"/>
    <lineage>
        <taxon>Eukaryota</taxon>
        <taxon>Viridiplantae</taxon>
        <taxon>Streptophyta</taxon>
        <taxon>Embryophyta</taxon>
        <taxon>Tracheophyta</taxon>
        <taxon>Spermatophyta</taxon>
        <taxon>Magnoliopsida</taxon>
        <taxon>eudicotyledons</taxon>
        <taxon>Gunneridae</taxon>
        <taxon>Pentapetalae</taxon>
        <taxon>asterids</taxon>
        <taxon>lamiids</taxon>
        <taxon>Lamiales</taxon>
        <taxon>Gesneriaceae</taxon>
        <taxon>Didymocarpoideae</taxon>
        <taxon>Trichosporeae</taxon>
        <taxon>Loxocarpinae</taxon>
        <taxon>Dorcoceras</taxon>
    </lineage>
</organism>